<feature type="domain" description="Flavin reductase like" evidence="3">
    <location>
        <begin position="19"/>
        <end position="161"/>
    </location>
</feature>
<dbReference type="PANTHER" id="PTHR30466">
    <property type="entry name" value="FLAVIN REDUCTASE"/>
    <property type="match status" value="1"/>
</dbReference>
<comment type="caution">
    <text evidence="4">The sequence shown here is derived from an EMBL/GenBank/DDBJ whole genome shotgun (WGS) entry which is preliminary data.</text>
</comment>
<dbReference type="Gene3D" id="2.30.110.10">
    <property type="entry name" value="Electron Transport, Fmn-binding Protein, Chain A"/>
    <property type="match status" value="1"/>
</dbReference>
<protein>
    <submittedName>
        <fullName evidence="4">Flavin oxidoreductase</fullName>
    </submittedName>
</protein>
<dbReference type="EMBL" id="BMGI01000002">
    <property type="protein sequence ID" value="GGD33488.1"/>
    <property type="molecule type" value="Genomic_DNA"/>
</dbReference>
<gene>
    <name evidence="4" type="ORF">GCM10011358_16950</name>
</gene>
<sequence length="165" mass="17755">MAQSFIPGPDNTRALRGAFGRFATGVTVVTAAAERGPIGITANSFTSVSLDPPLLLWCPAKVSRRHDAFVSAERFALHVMGTGQDQITWAFANTAEAFEHCDWERSEHGVPLISGCPARFECTIRDRIDAGDHTVIIGHVTRVATEDGPVARVFLGGDYGQFDPG</sequence>
<keyword evidence="2" id="KW-0560">Oxidoreductase</keyword>
<accession>A0ABQ1QMB5</accession>
<proteinExistence type="inferred from homology"/>
<evidence type="ECO:0000256" key="1">
    <source>
        <dbReference type="ARBA" id="ARBA00008898"/>
    </source>
</evidence>
<evidence type="ECO:0000313" key="5">
    <source>
        <dbReference type="Proteomes" id="UP000617355"/>
    </source>
</evidence>
<name>A0ABQ1QMB5_9RHOB</name>
<reference evidence="5" key="1">
    <citation type="journal article" date="2019" name="Int. J. Syst. Evol. Microbiol.">
        <title>The Global Catalogue of Microorganisms (GCM) 10K type strain sequencing project: providing services to taxonomists for standard genome sequencing and annotation.</title>
        <authorList>
            <consortium name="The Broad Institute Genomics Platform"/>
            <consortium name="The Broad Institute Genome Sequencing Center for Infectious Disease"/>
            <person name="Wu L."/>
            <person name="Ma J."/>
        </authorList>
    </citation>
    <scope>NUCLEOTIDE SEQUENCE [LARGE SCALE GENOMIC DNA]</scope>
    <source>
        <strain evidence="5">CGMCC 1.12922</strain>
    </source>
</reference>
<comment type="similarity">
    <text evidence="1">Belongs to the non-flavoprotein flavin reductase family.</text>
</comment>
<dbReference type="RefSeq" id="WP_188527195.1">
    <property type="nucleotide sequence ID" value="NZ_BMGI01000002.1"/>
</dbReference>
<dbReference type="Proteomes" id="UP000617355">
    <property type="component" value="Unassembled WGS sequence"/>
</dbReference>
<dbReference type="PANTHER" id="PTHR30466:SF11">
    <property type="entry name" value="FLAVIN-DEPENDENT MONOOXYGENASE, REDUCTASE SUBUNIT HSAB"/>
    <property type="match status" value="1"/>
</dbReference>
<evidence type="ECO:0000256" key="2">
    <source>
        <dbReference type="ARBA" id="ARBA00023002"/>
    </source>
</evidence>
<dbReference type="InterPro" id="IPR050268">
    <property type="entry name" value="NADH-dep_flavin_reductase"/>
</dbReference>
<dbReference type="Pfam" id="PF01613">
    <property type="entry name" value="Flavin_Reduct"/>
    <property type="match status" value="1"/>
</dbReference>
<keyword evidence="5" id="KW-1185">Reference proteome</keyword>
<dbReference type="InterPro" id="IPR012349">
    <property type="entry name" value="Split_barrel_FMN-bd"/>
</dbReference>
<dbReference type="InterPro" id="IPR002563">
    <property type="entry name" value="Flavin_Rdtase-like_dom"/>
</dbReference>
<evidence type="ECO:0000259" key="3">
    <source>
        <dbReference type="SMART" id="SM00903"/>
    </source>
</evidence>
<organism evidence="4 5">
    <name type="scientific">Sinisalibacter lacisalsi</name>
    <dbReference type="NCBI Taxonomy" id="1526570"/>
    <lineage>
        <taxon>Bacteria</taxon>
        <taxon>Pseudomonadati</taxon>
        <taxon>Pseudomonadota</taxon>
        <taxon>Alphaproteobacteria</taxon>
        <taxon>Rhodobacterales</taxon>
        <taxon>Roseobacteraceae</taxon>
        <taxon>Sinisalibacter</taxon>
    </lineage>
</organism>
<dbReference type="SUPFAM" id="SSF50475">
    <property type="entry name" value="FMN-binding split barrel"/>
    <property type="match status" value="1"/>
</dbReference>
<dbReference type="SMART" id="SM00903">
    <property type="entry name" value="Flavin_Reduct"/>
    <property type="match status" value="1"/>
</dbReference>
<evidence type="ECO:0000313" key="4">
    <source>
        <dbReference type="EMBL" id="GGD33488.1"/>
    </source>
</evidence>